<organism evidence="1 2">
    <name type="scientific">[Candida] jaroonii</name>
    <dbReference type="NCBI Taxonomy" id="467808"/>
    <lineage>
        <taxon>Eukaryota</taxon>
        <taxon>Fungi</taxon>
        <taxon>Dikarya</taxon>
        <taxon>Ascomycota</taxon>
        <taxon>Saccharomycotina</taxon>
        <taxon>Pichiomycetes</taxon>
        <taxon>Debaryomycetaceae</taxon>
        <taxon>Yamadazyma</taxon>
    </lineage>
</organism>
<evidence type="ECO:0000313" key="2">
    <source>
        <dbReference type="Proteomes" id="UP001152531"/>
    </source>
</evidence>
<sequence>MVKRPRITLTCFFCQKRKVKCDRGTPCSSCIKYNKVCEYPRNEELLNRKNNRSRPTKLYDTDSVTVGDPGLIDDPIVADGNIVKSSSASVKLHWDKKDFPMLESINAVNTYFETIDKIKYSPEDDHQVGDIEINLLHQYNNLIIDEPYKRRFMGPISWNAIVRTDPFLNKLWERVYTRLDSDEKLDFVVKLPSPTDLHLNETEAENFHNRVKHDEGRWDGRNQISAGEIVDEINKILPSSEIRKVYLDRFFNHIIQFLPIIDQSSFMDNLTRIIVNNRVISKDKLDFIIIGQLCIMLRISYVSYASHSDAISEEAIFLESNKIDAKFYDLCQSCINQFNLATSNLEFLRLLIMFKFYKEYAPELGDSQEIGETQISNSLLLQSAFQLGLHLDKRYENLWNFLLECDCLTFLSIGDVNNIDKFNVKSDNFLVSFVSELNTLKFNFTSFKINDMNNIINKYDKLLDDHGKDDTFELTKFLIKKLQLNYFKLSIYSHYYNYLNHQYPDLSNKYLYSMIRICYNKILPIIINYFINEDIQLVDFMILPYIEKLIHKTLLLNLSILVRLNLLHPHCRIINKVINLSKNLINFIVNLSNKYYFSWRITRIQTFLLECVMYNVEFFRDATTVIIGGDFESEVDHVLSNALSNIEFSKNFKLFESSQFQIDDFIL</sequence>
<reference evidence="1" key="1">
    <citation type="submission" date="2022-06" db="EMBL/GenBank/DDBJ databases">
        <authorList>
            <person name="Legras J.-L."/>
            <person name="Devillers H."/>
            <person name="Grondin C."/>
        </authorList>
    </citation>
    <scope>NUCLEOTIDE SEQUENCE</scope>
    <source>
        <strain evidence="1">CLIB 1444</strain>
    </source>
</reference>
<protein>
    <submittedName>
        <fullName evidence="1">Uncharacterized protein</fullName>
    </submittedName>
</protein>
<dbReference type="EMBL" id="CALSDN010000001">
    <property type="protein sequence ID" value="CAH6718744.1"/>
    <property type="molecule type" value="Genomic_DNA"/>
</dbReference>
<evidence type="ECO:0000313" key="1">
    <source>
        <dbReference type="EMBL" id="CAH6718744.1"/>
    </source>
</evidence>
<accession>A0ACA9Y1A9</accession>
<proteinExistence type="predicted"/>
<gene>
    <name evidence="1" type="ORF">CLIB1444_01S13564</name>
</gene>
<name>A0ACA9Y1A9_9ASCO</name>
<comment type="caution">
    <text evidence="1">The sequence shown here is derived from an EMBL/GenBank/DDBJ whole genome shotgun (WGS) entry which is preliminary data.</text>
</comment>
<keyword evidence="2" id="KW-1185">Reference proteome</keyword>
<dbReference type="Proteomes" id="UP001152531">
    <property type="component" value="Unassembled WGS sequence"/>
</dbReference>